<dbReference type="InterPro" id="IPR043770">
    <property type="entry name" value="DUF5716_C"/>
</dbReference>
<proteinExistence type="predicted"/>
<dbReference type="Proteomes" id="UP000266172">
    <property type="component" value="Unassembled WGS sequence"/>
</dbReference>
<reference evidence="2 3" key="1">
    <citation type="submission" date="2018-08" db="EMBL/GenBank/DDBJ databases">
        <title>A genome reference for cultivated species of the human gut microbiota.</title>
        <authorList>
            <person name="Zou Y."/>
            <person name="Xue W."/>
            <person name="Luo G."/>
        </authorList>
    </citation>
    <scope>NUCLEOTIDE SEQUENCE [LARGE SCALE GENOMIC DNA]</scope>
    <source>
        <strain evidence="2 3">AF22-12AC</strain>
    </source>
</reference>
<protein>
    <recommendedName>
        <fullName evidence="1">DUF5716 domain-containing protein</fullName>
    </recommendedName>
</protein>
<name>A0A173WVI8_9FIRM</name>
<dbReference type="Pfam" id="PF18980">
    <property type="entry name" value="DUF5716_C"/>
    <property type="match status" value="1"/>
</dbReference>
<gene>
    <name evidence="2" type="ORF">DWX93_02800</name>
</gene>
<comment type="caution">
    <text evidence="2">The sequence shown here is derived from an EMBL/GenBank/DDBJ whole genome shotgun (WGS) entry which is preliminary data.</text>
</comment>
<evidence type="ECO:0000313" key="3">
    <source>
        <dbReference type="Proteomes" id="UP000266172"/>
    </source>
</evidence>
<dbReference type="RefSeq" id="WP_055229623.1">
    <property type="nucleotide sequence ID" value="NZ_CAUELN010000022.1"/>
</dbReference>
<dbReference type="EMBL" id="QRVL01000001">
    <property type="protein sequence ID" value="RGS42277.1"/>
    <property type="molecule type" value="Genomic_DNA"/>
</dbReference>
<sequence>MEHRFYLGIDLDDQYAVISSYELNKKEPETFSAIAGSEIYQIPALITKKKGIGQWFVGEEAVRLAIAQGEEANGRLLSRAVGGEKVFVDGETYPAEELLTLYLKKLIRLACGPDRRWEPDRLVICMEKLSREATELFLSMAPKLGIDREKLQLLDRKECFYYFAYHQVPELSMHDVYLFDYRREDIRCCRLYKEKRTTPQLISLAEEVRRMNADSRDENFLGILKDCFRGHIVSSVYLTGDGFDGDWMKQSVAFLCQGRRAFVGKNLYSKGACYAALCSEQQENWDYVYLGDNEMKVNVSLKVRNMGKAEFYTLISAGDNWYETQGMCEVILAGTPEIDFWLQPPGSREAKVEKLKLLDLPERPDKATRLRITAKPVSDTKVWIQIRDLGFGELFKSSDKVWDYRMEFSEENP</sequence>
<organism evidence="2 3">
    <name type="scientific">Roseburia hominis</name>
    <dbReference type="NCBI Taxonomy" id="301301"/>
    <lineage>
        <taxon>Bacteria</taxon>
        <taxon>Bacillati</taxon>
        <taxon>Bacillota</taxon>
        <taxon>Clostridia</taxon>
        <taxon>Lachnospirales</taxon>
        <taxon>Lachnospiraceae</taxon>
        <taxon>Roseburia</taxon>
    </lineage>
</organism>
<evidence type="ECO:0000313" key="2">
    <source>
        <dbReference type="EMBL" id="RGS42277.1"/>
    </source>
</evidence>
<accession>A0A173WVI8</accession>
<evidence type="ECO:0000259" key="1">
    <source>
        <dbReference type="Pfam" id="PF18980"/>
    </source>
</evidence>
<dbReference type="AlphaFoldDB" id="A0A173WVI8"/>
<feature type="domain" description="DUF5716" evidence="1">
    <location>
        <begin position="122"/>
        <end position="407"/>
    </location>
</feature>